<dbReference type="KEGG" id="sgl:SG1217"/>
<dbReference type="AlphaFoldDB" id="Q2NTN3"/>
<proteinExistence type="predicted"/>
<dbReference type="HOGENOM" id="CLU_151923_0_0_6"/>
<evidence type="ECO:0000313" key="3">
    <source>
        <dbReference type="Proteomes" id="UP000001932"/>
    </source>
</evidence>
<name>Q2NTN3_SODGM</name>
<dbReference type="Proteomes" id="UP000001932">
    <property type="component" value="Chromosome"/>
</dbReference>
<keyword evidence="3" id="KW-1185">Reference proteome</keyword>
<protein>
    <submittedName>
        <fullName evidence="2">Uncharacterized protein</fullName>
    </submittedName>
</protein>
<feature type="compositionally biased region" description="Basic and acidic residues" evidence="1">
    <location>
        <begin position="105"/>
        <end position="115"/>
    </location>
</feature>
<dbReference type="EMBL" id="AP008232">
    <property type="protein sequence ID" value="BAE74492.1"/>
    <property type="molecule type" value="Genomic_DNA"/>
</dbReference>
<gene>
    <name evidence="2" type="ordered locus">SG1217</name>
</gene>
<dbReference type="STRING" id="343509.SG1217"/>
<reference evidence="2 3" key="1">
    <citation type="journal article" date="2006" name="Genome Res.">
        <title>Massive genome erosion and functional adaptations provide insights into the symbiotic lifestyle of Sodalis glossinidius in the tsetse host.</title>
        <authorList>
            <person name="Toh H."/>
            <person name="Weiss B.L."/>
            <person name="Perkin S.A.H."/>
            <person name="Yamashita A."/>
            <person name="Oshima K."/>
            <person name="Hattori M."/>
            <person name="Aksoy S."/>
        </authorList>
    </citation>
    <scope>NUCLEOTIDE SEQUENCE [LARGE SCALE GENOMIC DNA]</scope>
    <source>
        <strain evidence="3">morsitans</strain>
    </source>
</reference>
<evidence type="ECO:0000256" key="1">
    <source>
        <dbReference type="SAM" id="MobiDB-lite"/>
    </source>
</evidence>
<dbReference type="eggNOG" id="ENOG5032Y03">
    <property type="taxonomic scope" value="Bacteria"/>
</dbReference>
<evidence type="ECO:0000313" key="2">
    <source>
        <dbReference type="EMBL" id="BAE74492.1"/>
    </source>
</evidence>
<feature type="region of interest" description="Disordered" evidence="1">
    <location>
        <begin position="80"/>
        <end position="115"/>
    </location>
</feature>
<organism evidence="2 3">
    <name type="scientific">Sodalis glossinidius (strain morsitans)</name>
    <dbReference type="NCBI Taxonomy" id="343509"/>
    <lineage>
        <taxon>Bacteria</taxon>
        <taxon>Pseudomonadati</taxon>
        <taxon>Pseudomonadota</taxon>
        <taxon>Gammaproteobacteria</taxon>
        <taxon>Enterobacterales</taxon>
        <taxon>Bruguierivoracaceae</taxon>
        <taxon>Sodalis</taxon>
    </lineage>
</organism>
<accession>Q2NTN3</accession>
<sequence length="115" mass="12464">MMAKHVTVGCKLPNGLVFEVEGLTVTLNGNRQEAGHVTGGYGLTQVDKVFFDAWLAIHAQQPYIKNGVVFAQSIQNSARSQAREQAGTVSELEPLSQENPLPGIARDDEAMRQKG</sequence>